<proteinExistence type="predicted"/>
<dbReference type="Proteomes" id="UP000299102">
    <property type="component" value="Unassembled WGS sequence"/>
</dbReference>
<keyword evidence="2" id="KW-1185">Reference proteome</keyword>
<sequence>MTLVCKQGSASAHLVSLIPVAHRAPVAAAGAAINNLRRYINYPSMYLVPCHNAYSIVRNRAKDTQRNPGSVGSHDDTPRSFVTDYVVVVVTLRRRTPVVL</sequence>
<evidence type="ECO:0000313" key="2">
    <source>
        <dbReference type="Proteomes" id="UP000299102"/>
    </source>
</evidence>
<dbReference type="EMBL" id="BGZK01000688">
    <property type="protein sequence ID" value="GBP56254.1"/>
    <property type="molecule type" value="Genomic_DNA"/>
</dbReference>
<comment type="caution">
    <text evidence="1">The sequence shown here is derived from an EMBL/GenBank/DDBJ whole genome shotgun (WGS) entry which is preliminary data.</text>
</comment>
<organism evidence="1 2">
    <name type="scientific">Eumeta variegata</name>
    <name type="common">Bagworm moth</name>
    <name type="synonym">Eumeta japonica</name>
    <dbReference type="NCBI Taxonomy" id="151549"/>
    <lineage>
        <taxon>Eukaryota</taxon>
        <taxon>Metazoa</taxon>
        <taxon>Ecdysozoa</taxon>
        <taxon>Arthropoda</taxon>
        <taxon>Hexapoda</taxon>
        <taxon>Insecta</taxon>
        <taxon>Pterygota</taxon>
        <taxon>Neoptera</taxon>
        <taxon>Endopterygota</taxon>
        <taxon>Lepidoptera</taxon>
        <taxon>Glossata</taxon>
        <taxon>Ditrysia</taxon>
        <taxon>Tineoidea</taxon>
        <taxon>Psychidae</taxon>
        <taxon>Oiketicinae</taxon>
        <taxon>Eumeta</taxon>
    </lineage>
</organism>
<protein>
    <submittedName>
        <fullName evidence="1">Uncharacterized protein</fullName>
    </submittedName>
</protein>
<dbReference type="AlphaFoldDB" id="A0A4C1X1L9"/>
<reference evidence="1 2" key="1">
    <citation type="journal article" date="2019" name="Commun. Biol.">
        <title>The bagworm genome reveals a unique fibroin gene that provides high tensile strength.</title>
        <authorList>
            <person name="Kono N."/>
            <person name="Nakamura H."/>
            <person name="Ohtoshi R."/>
            <person name="Tomita M."/>
            <person name="Numata K."/>
            <person name="Arakawa K."/>
        </authorList>
    </citation>
    <scope>NUCLEOTIDE SEQUENCE [LARGE SCALE GENOMIC DNA]</scope>
</reference>
<gene>
    <name evidence="1" type="ORF">EVAR_37329_1</name>
</gene>
<evidence type="ECO:0000313" key="1">
    <source>
        <dbReference type="EMBL" id="GBP56254.1"/>
    </source>
</evidence>
<name>A0A4C1X1L9_EUMVA</name>
<accession>A0A4C1X1L9</accession>